<accession>A0A544TBC7</accession>
<name>A0A544TBC7_9BACI</name>
<evidence type="ECO:0000313" key="1">
    <source>
        <dbReference type="EMBL" id="TQR14688.1"/>
    </source>
</evidence>
<sequence length="139" mass="15961">MSIDGKSSFASDTSFWTNLWDLYTNEIDDVIIQSWKEEVEVIGELKPRAISTINEGLIKVLTVNLNEENRTFFRNNSIDPKGGLKWFKMFLNKAGDERLEIGHYGSEIILYKVDEEEAVKFRSIFTSSATSSFYDENAD</sequence>
<reference evidence="1 2" key="1">
    <citation type="submission" date="2019-05" db="EMBL/GenBank/DDBJ databases">
        <title>Psychrobacillus vulpis sp. nov., a new species isolated from feces of a red fox that inhabits in The Tablas de Daimiel Natural Park, Albacete, Spain.</title>
        <authorList>
            <person name="Rodriguez M."/>
            <person name="Reina J.C."/>
            <person name="Bejar V."/>
            <person name="Llamas I."/>
        </authorList>
    </citation>
    <scope>NUCLEOTIDE SEQUENCE [LARGE SCALE GENOMIC DNA]</scope>
    <source>
        <strain evidence="1 2">NHI-2</strain>
    </source>
</reference>
<comment type="caution">
    <text evidence="1">The sequence shown here is derived from an EMBL/GenBank/DDBJ whole genome shotgun (WGS) entry which is preliminary data.</text>
</comment>
<evidence type="ECO:0000313" key="2">
    <source>
        <dbReference type="Proteomes" id="UP000318937"/>
    </source>
</evidence>
<protein>
    <submittedName>
        <fullName evidence="1">Uncharacterized protein</fullName>
    </submittedName>
</protein>
<dbReference type="OrthoDB" id="2058201at2"/>
<organism evidence="1 2">
    <name type="scientific">Psychrobacillus soli</name>
    <dbReference type="NCBI Taxonomy" id="1543965"/>
    <lineage>
        <taxon>Bacteria</taxon>
        <taxon>Bacillati</taxon>
        <taxon>Bacillota</taxon>
        <taxon>Bacilli</taxon>
        <taxon>Bacillales</taxon>
        <taxon>Bacillaceae</taxon>
        <taxon>Psychrobacillus</taxon>
    </lineage>
</organism>
<keyword evidence="2" id="KW-1185">Reference proteome</keyword>
<dbReference type="AlphaFoldDB" id="A0A544TBC7"/>
<dbReference type="EMBL" id="VDGG01000019">
    <property type="protein sequence ID" value="TQR14688.1"/>
    <property type="molecule type" value="Genomic_DNA"/>
</dbReference>
<proteinExistence type="predicted"/>
<dbReference type="Proteomes" id="UP000318937">
    <property type="component" value="Unassembled WGS sequence"/>
</dbReference>
<gene>
    <name evidence="1" type="ORF">FG383_10855</name>
</gene>